<dbReference type="Proteomes" id="UP000298860">
    <property type="component" value="Unassembled WGS sequence"/>
</dbReference>
<name>A0A4D4JD67_9PSEU</name>
<dbReference type="GO" id="GO:0051607">
    <property type="term" value="P:defense response to virus"/>
    <property type="evidence" value="ECO:0007669"/>
    <property type="project" value="UniProtKB-KW"/>
</dbReference>
<feature type="region of interest" description="Disordered" evidence="3">
    <location>
        <begin position="225"/>
        <end position="249"/>
    </location>
</feature>
<protein>
    <recommendedName>
        <fullName evidence="4">CRISPR type III-associated protein domain-containing protein</fullName>
    </recommendedName>
</protein>
<dbReference type="OrthoDB" id="482771at2"/>
<evidence type="ECO:0000259" key="4">
    <source>
        <dbReference type="Pfam" id="PF03787"/>
    </source>
</evidence>
<evidence type="ECO:0000313" key="6">
    <source>
        <dbReference type="Proteomes" id="UP000298860"/>
    </source>
</evidence>
<proteinExistence type="predicted"/>
<keyword evidence="1" id="KW-0051">Antiviral defense</keyword>
<dbReference type="EMBL" id="BJFL01000018">
    <property type="protein sequence ID" value="GDY31837.1"/>
    <property type="molecule type" value="Genomic_DNA"/>
</dbReference>
<feature type="domain" description="CRISPR type III-associated protein" evidence="4">
    <location>
        <begin position="17"/>
        <end position="205"/>
    </location>
</feature>
<comment type="subunit">
    <text evidence="2">Part of the Csm effector complex that includes Cas10, Csm2, Csm3, Csm4 and Csm5.</text>
</comment>
<evidence type="ECO:0000313" key="5">
    <source>
        <dbReference type="EMBL" id="GDY31837.1"/>
    </source>
</evidence>
<dbReference type="RefSeq" id="WP_137814890.1">
    <property type="nucleotide sequence ID" value="NZ_BJFL01000018.1"/>
</dbReference>
<comment type="caution">
    <text evidence="5">The sequence shown here is derived from an EMBL/GenBank/DDBJ whole genome shotgun (WGS) entry which is preliminary data.</text>
</comment>
<evidence type="ECO:0000256" key="1">
    <source>
        <dbReference type="ARBA" id="ARBA00023118"/>
    </source>
</evidence>
<organism evidence="5 6">
    <name type="scientific">Gandjariella thermophila</name>
    <dbReference type="NCBI Taxonomy" id="1931992"/>
    <lineage>
        <taxon>Bacteria</taxon>
        <taxon>Bacillati</taxon>
        <taxon>Actinomycetota</taxon>
        <taxon>Actinomycetes</taxon>
        <taxon>Pseudonocardiales</taxon>
        <taxon>Pseudonocardiaceae</taxon>
        <taxon>Gandjariella</taxon>
    </lineage>
</organism>
<keyword evidence="6" id="KW-1185">Reference proteome</keyword>
<dbReference type="PANTHER" id="PTHR35579:SF3">
    <property type="entry name" value="CRISPR SYSTEM CMS ENDORIBONUCLEASE CSM3"/>
    <property type="match status" value="1"/>
</dbReference>
<dbReference type="AlphaFoldDB" id="A0A4D4JD67"/>
<dbReference type="InterPro" id="IPR005537">
    <property type="entry name" value="RAMP_III_fam"/>
</dbReference>
<evidence type="ECO:0000256" key="3">
    <source>
        <dbReference type="SAM" id="MobiDB-lite"/>
    </source>
</evidence>
<dbReference type="CDD" id="cd09726">
    <property type="entry name" value="RAMP_I_III"/>
    <property type="match status" value="1"/>
</dbReference>
<accession>A0A4D4JD67</accession>
<gene>
    <name evidence="5" type="ORF">GTS_34700</name>
</gene>
<dbReference type="Pfam" id="PF03787">
    <property type="entry name" value="RAMPs"/>
    <property type="match status" value="1"/>
</dbReference>
<dbReference type="InterPro" id="IPR052216">
    <property type="entry name" value="CRISPR_Csm3_endoribonuclease"/>
</dbReference>
<reference evidence="6" key="1">
    <citation type="submission" date="2019-04" db="EMBL/GenBank/DDBJ databases">
        <title>Draft genome sequence of Pseudonocardiaceae bacterium SL3-2-4.</title>
        <authorList>
            <person name="Ningsih F."/>
            <person name="Yokota A."/>
            <person name="Sakai Y."/>
            <person name="Nanatani K."/>
            <person name="Yabe S."/>
            <person name="Oetari A."/>
            <person name="Sjamsuridzal W."/>
        </authorList>
    </citation>
    <scope>NUCLEOTIDE SEQUENCE [LARGE SCALE GENOMIC DNA]</scope>
    <source>
        <strain evidence="6">SL3-2-4</strain>
    </source>
</reference>
<sequence>MRAAPAALPAVSPVVVRMLSDWHVGAGHGIPGDVDAVVRRDADGLPYVPGTSLTGVLREACRVVAIALDDGAVDGVWQRWHRHVFGAPPTAPPGQQRQLGAALVGIGAARLSPALRARLRRAGLVEATTIRRAGVAIDRDTGRALDRALRFTEVARGGMELHAELVIDPFPDDADQRTAVTALLMAGAGWCAQLGGDRRRGLGRVQIGIGGGQDSGRWVRWLADTGWTPPEPRPAEPRSDAPPAIPAHPAGGDWVAADLMVTTTAPVRVSSHVTGNIVRGLDYVPGSLLLPWLSQRWGAERVRRAIWEQALVIRHALPEVAGRRGMPVPLSLYRSRDGDQRDLRSASHPVDDLPLGWRQVREAYTDGEVTDGEVTVWSSSLARISHNTVEEVSQRPNTDMGIFELEVIPAGTRLRGRVIVRWSVLDGLADPWQALAGPARLGARRRGEYGAVTVEARETAMPEFAAPGEVATLWAVSDLAVRGRGLRLSASPRDAVAAMAAQLGVAVELVDVTARTRRRDSWQRSWQLPRESIVGLAAGTVLTIRFPDGPPPAAAWAELLRYGLGDRVAEGYGELVADAPLLAVGSARIAESTEPPGPSVEAAVELSGADEQVFQVVTAAVVAERARMALPDARAKPEYDALAKTLGKLSRSQRGAWRATAVAAAVAGNLRPVTAKIGQVSQRRLPRREPERQAAEVINCLVGRQPMRSLRSWWDVLAAEGIAVRSDRDRAAAFAALVADVVDKLRREDAA</sequence>
<dbReference type="PANTHER" id="PTHR35579">
    <property type="entry name" value="CRISPR SYSTEM CMS ENDORIBONUCLEASE CSM3"/>
    <property type="match status" value="1"/>
</dbReference>
<evidence type="ECO:0000256" key="2">
    <source>
        <dbReference type="ARBA" id="ARBA00093789"/>
    </source>
</evidence>